<dbReference type="RefSeq" id="WP_101279291.1">
    <property type="nucleotide sequence ID" value="NZ_CP031742.1"/>
</dbReference>
<accession>A0A385DB23</accession>
<proteinExistence type="predicted"/>
<evidence type="ECO:0000313" key="2">
    <source>
        <dbReference type="EMBL" id="AXQ55633.1"/>
    </source>
</evidence>
<protein>
    <recommendedName>
        <fullName evidence="4">ATP-binding protein</fullName>
    </recommendedName>
</protein>
<name>A0A385DB23_9ACTN</name>
<feature type="chain" id="PRO_5017482965" description="ATP-binding protein" evidence="1">
    <location>
        <begin position="28"/>
        <end position="74"/>
    </location>
</feature>
<dbReference type="KEGG" id="sky:D0C37_14130"/>
<feature type="signal peptide" evidence="1">
    <location>
        <begin position="1"/>
        <end position="27"/>
    </location>
</feature>
<dbReference type="EMBL" id="CP031742">
    <property type="protein sequence ID" value="AXQ55633.1"/>
    <property type="molecule type" value="Genomic_DNA"/>
</dbReference>
<reference evidence="2 3" key="1">
    <citation type="submission" date="2018-08" db="EMBL/GenBank/DDBJ databases">
        <authorList>
            <person name="Ferrada E.E."/>
            <person name="Latorre B.A."/>
        </authorList>
    </citation>
    <scope>NUCLEOTIDE SEQUENCE [LARGE SCALE GENOMIC DNA]</scope>
    <source>
        <strain evidence="2 3">VK-A60T</strain>
    </source>
</reference>
<evidence type="ECO:0000256" key="1">
    <source>
        <dbReference type="SAM" id="SignalP"/>
    </source>
</evidence>
<dbReference type="AlphaFoldDB" id="A0A385DB23"/>
<gene>
    <name evidence="2" type="ORF">D0C37_14130</name>
</gene>
<keyword evidence="1" id="KW-0732">Signal</keyword>
<evidence type="ECO:0008006" key="4">
    <source>
        <dbReference type="Google" id="ProtNLM"/>
    </source>
</evidence>
<dbReference type="Proteomes" id="UP000259636">
    <property type="component" value="Chromosome"/>
</dbReference>
<evidence type="ECO:0000313" key="3">
    <source>
        <dbReference type="Proteomes" id="UP000259636"/>
    </source>
</evidence>
<dbReference type="GeneID" id="300115318"/>
<organism evidence="2 3">
    <name type="scientific">Streptomyces koyangensis</name>
    <dbReference type="NCBI Taxonomy" id="188770"/>
    <lineage>
        <taxon>Bacteria</taxon>
        <taxon>Bacillati</taxon>
        <taxon>Actinomycetota</taxon>
        <taxon>Actinomycetes</taxon>
        <taxon>Kitasatosporales</taxon>
        <taxon>Streptomycetaceae</taxon>
        <taxon>Streptomyces</taxon>
        <taxon>Streptomyces aurantiacus group</taxon>
    </lineage>
</organism>
<sequence>MNKLARIATTLTLAGAALSTTTGTAQALDLPGLTGPDGLSVLSGQDELLSGEQATLAPVAGLVGAEGIGLGADS</sequence>